<dbReference type="InterPro" id="IPR043144">
    <property type="entry name" value="Mal/L-sulf/L-lact_DH-like_ah"/>
</dbReference>
<dbReference type="InterPro" id="IPR043143">
    <property type="entry name" value="Mal/L-sulf/L-lact_DH-like_NADP"/>
</dbReference>
<gene>
    <name evidence="3" type="ORF">LMS43_03585</name>
</gene>
<dbReference type="EMBL" id="JAJHNU010000001">
    <property type="protein sequence ID" value="MDN4120368.1"/>
    <property type="molecule type" value="Genomic_DNA"/>
</dbReference>
<evidence type="ECO:0000256" key="2">
    <source>
        <dbReference type="ARBA" id="ARBA00023002"/>
    </source>
</evidence>
<dbReference type="PANTHER" id="PTHR11091:SF0">
    <property type="entry name" value="MALATE DEHYDROGENASE"/>
    <property type="match status" value="1"/>
</dbReference>
<protein>
    <submittedName>
        <fullName evidence="3">Ldh family oxidoreductase</fullName>
    </submittedName>
</protein>
<dbReference type="PANTHER" id="PTHR11091">
    <property type="entry name" value="OXIDOREDUCTASE-RELATED"/>
    <property type="match status" value="1"/>
</dbReference>
<comment type="similarity">
    <text evidence="1">Belongs to the LDH2/MDH2 oxidoreductase family.</text>
</comment>
<dbReference type="InterPro" id="IPR003767">
    <property type="entry name" value="Malate/L-lactate_DH-like"/>
</dbReference>
<evidence type="ECO:0000313" key="4">
    <source>
        <dbReference type="Proteomes" id="UP001168613"/>
    </source>
</evidence>
<dbReference type="Pfam" id="PF02615">
    <property type="entry name" value="Ldh_2"/>
    <property type="match status" value="1"/>
</dbReference>
<evidence type="ECO:0000256" key="1">
    <source>
        <dbReference type="ARBA" id="ARBA00006056"/>
    </source>
</evidence>
<sequence>MSSASQQSSSQRYFSEAELLAFAQQTCLGLGLTLPHAQAIARVVVAGQRDDCQSHGLYRLLTVAHTIQVGKVVLDAVPELTVQGASTIRVDAKFGFSPLAFERGLPELVKGARQAGVAALVINRCVHFSALWPEIEAITEQGLAALALTPSHAWVAPAGGKRPTLGTNPIAFGWPRPGPFPYVFDFATSAIARGDLELHSRAQTSLPPNCGVDANGLPTTDPVKVAQGAMLTFGGYKGSALATMVEIMAGALIGDWNSLQSLDYDNGANAAPTHGELILAFDPARLGGKTLAEQQEMAEGLFATIVDQGARLPSERRYAARLRSQQDGIAVPTTLYEEIVALVDQRGANIL</sequence>
<dbReference type="InterPro" id="IPR036111">
    <property type="entry name" value="Mal/L-sulfo/L-lacto_DH-like_sf"/>
</dbReference>
<dbReference type="Gene3D" id="3.30.1370.60">
    <property type="entry name" value="Hypothetical oxidoreductase yiak, domain 2"/>
    <property type="match status" value="1"/>
</dbReference>
<keyword evidence="2" id="KW-0560">Oxidoreductase</keyword>
<reference evidence="3" key="1">
    <citation type="submission" date="2021-11" db="EMBL/GenBank/DDBJ databases">
        <title>Draft genome sequence of Alcaligenes endophyticus type strain CCUG 75668T.</title>
        <authorList>
            <person name="Salva-Serra F."/>
            <person name="Duran R.E."/>
            <person name="Seeger M."/>
            <person name="Moore E.R.B."/>
            <person name="Jaen-Luchoro D."/>
        </authorList>
    </citation>
    <scope>NUCLEOTIDE SEQUENCE</scope>
    <source>
        <strain evidence="3">CCUG 75668</strain>
    </source>
</reference>
<dbReference type="Gene3D" id="1.10.1530.10">
    <property type="match status" value="1"/>
</dbReference>
<dbReference type="SUPFAM" id="SSF89733">
    <property type="entry name" value="L-sulfolactate dehydrogenase-like"/>
    <property type="match status" value="1"/>
</dbReference>
<proteinExistence type="inferred from homology"/>
<keyword evidence="4" id="KW-1185">Reference proteome</keyword>
<dbReference type="RefSeq" id="WP_266122315.1">
    <property type="nucleotide sequence ID" value="NZ_JAJHNU010000001.1"/>
</dbReference>
<name>A0ABT8EGF7_9BURK</name>
<evidence type="ECO:0000313" key="3">
    <source>
        <dbReference type="EMBL" id="MDN4120368.1"/>
    </source>
</evidence>
<dbReference type="Proteomes" id="UP001168613">
    <property type="component" value="Unassembled WGS sequence"/>
</dbReference>
<accession>A0ABT8EGF7</accession>
<organism evidence="3 4">
    <name type="scientific">Alcaligenes endophyticus</name>
    <dbReference type="NCBI Taxonomy" id="1929088"/>
    <lineage>
        <taxon>Bacteria</taxon>
        <taxon>Pseudomonadati</taxon>
        <taxon>Pseudomonadota</taxon>
        <taxon>Betaproteobacteria</taxon>
        <taxon>Burkholderiales</taxon>
        <taxon>Alcaligenaceae</taxon>
        <taxon>Alcaligenes</taxon>
    </lineage>
</organism>
<comment type="caution">
    <text evidence="3">The sequence shown here is derived from an EMBL/GenBank/DDBJ whole genome shotgun (WGS) entry which is preliminary data.</text>
</comment>